<proteinExistence type="predicted"/>
<accession>A0A497X5P0</accession>
<gene>
    <name evidence="1" type="ORF">BCF46_0748</name>
</gene>
<dbReference type="RefSeq" id="WP_121021805.1">
    <property type="nucleotide sequence ID" value="NZ_RCCE01000001.1"/>
</dbReference>
<protein>
    <submittedName>
        <fullName evidence="1">Uncharacterized protein DUF3572</fullName>
    </submittedName>
</protein>
<organism evidence="1 2">
    <name type="scientific">Litoreibacter meonggei</name>
    <dbReference type="NCBI Taxonomy" id="1049199"/>
    <lineage>
        <taxon>Bacteria</taxon>
        <taxon>Pseudomonadati</taxon>
        <taxon>Pseudomonadota</taxon>
        <taxon>Alphaproteobacteria</taxon>
        <taxon>Rhodobacterales</taxon>
        <taxon>Roseobacteraceae</taxon>
        <taxon>Litoreibacter</taxon>
    </lineage>
</organism>
<dbReference type="AlphaFoldDB" id="A0A497X5P0"/>
<evidence type="ECO:0000313" key="2">
    <source>
        <dbReference type="Proteomes" id="UP000269157"/>
    </source>
</evidence>
<sequence>MTPQNAEEIALSALGWIAASDDLMGVFLGATGSSLEIVRAQASDPAFLGSVLDFMLMDDSWVSEFCDANSLDYRQPMIARQLLPGGDVPYWT</sequence>
<dbReference type="Pfam" id="PF12096">
    <property type="entry name" value="DUF3572"/>
    <property type="match status" value="1"/>
</dbReference>
<dbReference type="InterPro" id="IPR021955">
    <property type="entry name" value="DUF3572"/>
</dbReference>
<reference evidence="1 2" key="1">
    <citation type="submission" date="2018-10" db="EMBL/GenBank/DDBJ databases">
        <title>Genomic Encyclopedia of Archaeal and Bacterial Type Strains, Phase II (KMG-II): from individual species to whole genera.</title>
        <authorList>
            <person name="Goeker M."/>
        </authorList>
    </citation>
    <scope>NUCLEOTIDE SEQUENCE [LARGE SCALE GENOMIC DNA]</scope>
    <source>
        <strain evidence="1 2">DSM 29466</strain>
    </source>
</reference>
<dbReference type="EMBL" id="RCCE01000001">
    <property type="protein sequence ID" value="RLJ60545.1"/>
    <property type="molecule type" value="Genomic_DNA"/>
</dbReference>
<dbReference type="OrthoDB" id="7356934at2"/>
<comment type="caution">
    <text evidence="1">The sequence shown here is derived from an EMBL/GenBank/DDBJ whole genome shotgun (WGS) entry which is preliminary data.</text>
</comment>
<name>A0A497X5P0_9RHOB</name>
<evidence type="ECO:0000313" key="1">
    <source>
        <dbReference type="EMBL" id="RLJ60545.1"/>
    </source>
</evidence>
<keyword evidence="2" id="KW-1185">Reference proteome</keyword>
<dbReference type="Proteomes" id="UP000269157">
    <property type="component" value="Unassembled WGS sequence"/>
</dbReference>